<accession>A0A0D1ZAW3</accession>
<dbReference type="OMA" id="CLASIGK"/>
<name>A0A0D1ZAW3_EXOME</name>
<protein>
    <recommendedName>
        <fullName evidence="7">Importin N-terminal domain-containing protein</fullName>
    </recommendedName>
</protein>
<keyword evidence="4" id="KW-0539">Nucleus</keyword>
<dbReference type="STRING" id="212818.A0A0D1ZAW3"/>
<keyword evidence="6" id="KW-1185">Reference proteome</keyword>
<sequence length="1016" mass="113229">MEQLIAELYSPANQSSPDRIAEIQREIQHLQRQQTSWQLGLDLLGRDDSTVRFYGAHTLIVKINACWDDDQIGKNDQMRSYLLESLVSRYLQLSVIPDVPLVLQKLCSALTTLFAKPDSNWPFPIRHVLACFLSGHYVAPNNLPEILKMIEEIKQCSAKQMAALILLIKTFAEDLASLSSTASDEGNLQARVAVNCYDAWLLMQALLDHLLPSLSIGNHLPANPSPGQASELVRHLMKAIPFWASRTRHAEFHADNNQSKMIEHSVRKCIRTLADLLDHDNLSHSVLQLLISLQQTYPRLSSDAINDFPAPICHSRTAHTLMTRLVSGNWDADDLLYVEFLEILIGQVDTTNSDYLRIDTYNMAFQQLRQLLRCDGVAAVEDLACQVAVEKVSQMVEGFIDWDPDSEAEQLLHDIAADACQACLLKVRMPLNQMSDSTMDWEPDERAKFQDFRYDVFDFFQSAFSLLGKDLIEETAQVVLRQKGTVDWSIFEAGMFVFTAFSDTMSSDPEIYDPIVTAVLNSAGWTQVLNPSAAIPDKARRTSIRFVTENIGYLQRHSTSLFLILDFLFSSLHSPGSAMPASRAVYSLCDSQRSILAPGLPHFMAALDTIGDLDETERHRIFASVSAVIQALPDEIAKAEPLSRLLSATGRLISIDAFDQSDTEAVLTCCTDAMQTLASIGKGSRAPSETPIDLDSTVSRDRTIWLEGKGAYVQSNVLQLYSLIVQKVGDRADNGFIEACCEFIRSGFTEQHPSPFKFSDSVGANLVIGLITLENPNIDCTMACASGFVASIERDGAHAQVSRVWARITDLQQRILTEYESSGQLPSSSFLSSSLEFLTRLFGRWNQGWFQSPQTEGTFIPAMVLGLLVLSEPDTLPRRAAAAFFGAFADVSATDHSSLVGVDAQVKFALERFSPEILGLILRLLGGECARSELENLAECLRRFTRKQAILTKQILREAIKDESRVLSDKALRATTLEQRHRFLAQIDMLRGARKTNEIIKDFWITCRGTGSDYIV</sequence>
<dbReference type="InterPro" id="IPR051345">
    <property type="entry name" value="Importin_beta-like_NTR"/>
</dbReference>
<dbReference type="GO" id="GO:0005634">
    <property type="term" value="C:nucleus"/>
    <property type="evidence" value="ECO:0007669"/>
    <property type="project" value="UniProtKB-SubCell"/>
</dbReference>
<evidence type="ECO:0000256" key="3">
    <source>
        <dbReference type="ARBA" id="ARBA00022448"/>
    </source>
</evidence>
<dbReference type="GO" id="GO:0006606">
    <property type="term" value="P:protein import into nucleus"/>
    <property type="evidence" value="ECO:0007669"/>
    <property type="project" value="TreeGrafter"/>
</dbReference>
<dbReference type="HOGENOM" id="CLU_005271_0_0_1"/>
<dbReference type="AlphaFoldDB" id="A0A0D1ZAW3"/>
<comment type="subcellular location">
    <subcellularLocation>
        <location evidence="1">Nucleus</location>
    </subcellularLocation>
</comment>
<dbReference type="InterPro" id="IPR016024">
    <property type="entry name" value="ARM-type_fold"/>
</dbReference>
<dbReference type="PANTHER" id="PTHR12363">
    <property type="entry name" value="TRANSPORTIN 3 AND IMPORTIN 13"/>
    <property type="match status" value="1"/>
</dbReference>
<organism evidence="5 6">
    <name type="scientific">Exophiala mesophila</name>
    <name type="common">Black yeast-like fungus</name>
    <dbReference type="NCBI Taxonomy" id="212818"/>
    <lineage>
        <taxon>Eukaryota</taxon>
        <taxon>Fungi</taxon>
        <taxon>Dikarya</taxon>
        <taxon>Ascomycota</taxon>
        <taxon>Pezizomycotina</taxon>
        <taxon>Eurotiomycetes</taxon>
        <taxon>Chaetothyriomycetidae</taxon>
        <taxon>Chaetothyriales</taxon>
        <taxon>Herpotrichiellaceae</taxon>
        <taxon>Exophiala</taxon>
    </lineage>
</organism>
<evidence type="ECO:0000313" key="6">
    <source>
        <dbReference type="Proteomes" id="UP000054302"/>
    </source>
</evidence>
<evidence type="ECO:0008006" key="7">
    <source>
        <dbReference type="Google" id="ProtNLM"/>
    </source>
</evidence>
<dbReference type="OrthoDB" id="2016913at2759"/>
<dbReference type="InterPro" id="IPR011989">
    <property type="entry name" value="ARM-like"/>
</dbReference>
<dbReference type="VEuPathDB" id="FungiDB:PV10_05696"/>
<evidence type="ECO:0000256" key="1">
    <source>
        <dbReference type="ARBA" id="ARBA00004123"/>
    </source>
</evidence>
<keyword evidence="3" id="KW-0813">Transport</keyword>
<reference evidence="5 6" key="1">
    <citation type="submission" date="2015-01" db="EMBL/GenBank/DDBJ databases">
        <title>The Genome Sequence of Exophiala mesophila CBS40295.</title>
        <authorList>
            <consortium name="The Broad Institute Genomics Platform"/>
            <person name="Cuomo C."/>
            <person name="de Hoog S."/>
            <person name="Gorbushina A."/>
            <person name="Stielow B."/>
            <person name="Teixiera M."/>
            <person name="Abouelleil A."/>
            <person name="Chapman S.B."/>
            <person name="Priest M."/>
            <person name="Young S.K."/>
            <person name="Wortman J."/>
            <person name="Nusbaum C."/>
            <person name="Birren B."/>
        </authorList>
    </citation>
    <scope>NUCLEOTIDE SEQUENCE [LARGE SCALE GENOMIC DNA]</scope>
    <source>
        <strain evidence="5 6">CBS 40295</strain>
    </source>
</reference>
<dbReference type="RefSeq" id="XP_016222693.1">
    <property type="nucleotide sequence ID" value="XM_016370400.1"/>
</dbReference>
<evidence type="ECO:0000313" key="5">
    <source>
        <dbReference type="EMBL" id="KIV91119.1"/>
    </source>
</evidence>
<dbReference type="GeneID" id="27323541"/>
<proteinExistence type="inferred from homology"/>
<dbReference type="PANTHER" id="PTHR12363:SF33">
    <property type="entry name" value="IMPORTIN-13"/>
    <property type="match status" value="1"/>
</dbReference>
<dbReference type="GO" id="GO:0005737">
    <property type="term" value="C:cytoplasm"/>
    <property type="evidence" value="ECO:0007669"/>
    <property type="project" value="TreeGrafter"/>
</dbReference>
<dbReference type="SUPFAM" id="SSF48371">
    <property type="entry name" value="ARM repeat"/>
    <property type="match status" value="1"/>
</dbReference>
<evidence type="ECO:0000256" key="4">
    <source>
        <dbReference type="ARBA" id="ARBA00023242"/>
    </source>
</evidence>
<gene>
    <name evidence="5" type="ORF">PV10_05696</name>
</gene>
<dbReference type="Proteomes" id="UP000054302">
    <property type="component" value="Unassembled WGS sequence"/>
</dbReference>
<dbReference type="EMBL" id="KN847523">
    <property type="protein sequence ID" value="KIV91119.1"/>
    <property type="molecule type" value="Genomic_DNA"/>
</dbReference>
<comment type="similarity">
    <text evidence="2">Belongs to the importin beta family.</text>
</comment>
<evidence type="ECO:0000256" key="2">
    <source>
        <dbReference type="ARBA" id="ARBA00007991"/>
    </source>
</evidence>
<dbReference type="Gene3D" id="1.25.10.10">
    <property type="entry name" value="Leucine-rich Repeat Variant"/>
    <property type="match status" value="1"/>
</dbReference>